<evidence type="ECO:0000256" key="1">
    <source>
        <dbReference type="SAM" id="SignalP"/>
    </source>
</evidence>
<organism evidence="2 3">
    <name type="scientific">Ahniella affigens</name>
    <dbReference type="NCBI Taxonomy" id="2021234"/>
    <lineage>
        <taxon>Bacteria</taxon>
        <taxon>Pseudomonadati</taxon>
        <taxon>Pseudomonadota</taxon>
        <taxon>Gammaproteobacteria</taxon>
        <taxon>Lysobacterales</taxon>
        <taxon>Rhodanobacteraceae</taxon>
        <taxon>Ahniella</taxon>
    </lineage>
</organism>
<keyword evidence="3" id="KW-1185">Reference proteome</keyword>
<dbReference type="AlphaFoldDB" id="A0A2P1PWQ8"/>
<accession>A0A2P1PWQ8</accession>
<evidence type="ECO:0000313" key="2">
    <source>
        <dbReference type="EMBL" id="AVP99270.1"/>
    </source>
</evidence>
<reference evidence="2 3" key="1">
    <citation type="submission" date="2018-03" db="EMBL/GenBank/DDBJ databases">
        <title>Ahniella affigens gen. nov., sp. nov., a gammaproteobacterium isolated from sandy soil near a stream.</title>
        <authorList>
            <person name="Ko Y."/>
            <person name="Kim J.-H."/>
        </authorList>
    </citation>
    <scope>NUCLEOTIDE SEQUENCE [LARGE SCALE GENOMIC DNA]</scope>
    <source>
        <strain evidence="2 3">D13</strain>
    </source>
</reference>
<reference evidence="2 3" key="2">
    <citation type="submission" date="2018-03" db="EMBL/GenBank/DDBJ databases">
        <authorList>
            <person name="Keele B.F."/>
        </authorList>
    </citation>
    <scope>NUCLEOTIDE SEQUENCE [LARGE SCALE GENOMIC DNA]</scope>
    <source>
        <strain evidence="2 3">D13</strain>
    </source>
</reference>
<gene>
    <name evidence="2" type="ORF">C7S18_19795</name>
</gene>
<dbReference type="RefSeq" id="WP_106893190.1">
    <property type="nucleotide sequence ID" value="NZ_CP027860.1"/>
</dbReference>
<keyword evidence="1" id="KW-0732">Signal</keyword>
<sequence length="248" mass="25970">MNIIAWFFGRPFGRARLGLVAVNKCVTFVARLVAVATISAAASVHAQTVLYSETFEGQHGWTLNVPSGTNGSDPNFWLVSDNEAGLSPPACGTTSNGNKTLHVTSVFNPNAGAVYDTGGLCGILFCPQTNMRAESPAFTTVGSSAVSLSFDYIANGDALTDNASVLYNIGAGWVVVTPSLKSPLCGTGHGQWARFEALLPAEAGNQPNLRIGINWTNNDDGVGTDPSVAINNVQVIDSPSILFADSFE</sequence>
<dbReference type="EMBL" id="CP027860">
    <property type="protein sequence ID" value="AVP99270.1"/>
    <property type="molecule type" value="Genomic_DNA"/>
</dbReference>
<evidence type="ECO:0008006" key="4">
    <source>
        <dbReference type="Google" id="ProtNLM"/>
    </source>
</evidence>
<feature type="chain" id="PRO_5015158537" description="PEP-CTERM sorting domain-containing protein" evidence="1">
    <location>
        <begin position="47"/>
        <end position="248"/>
    </location>
</feature>
<protein>
    <recommendedName>
        <fullName evidence="4">PEP-CTERM sorting domain-containing protein</fullName>
    </recommendedName>
</protein>
<name>A0A2P1PWQ8_9GAMM</name>
<dbReference type="KEGG" id="xba:C7S18_19795"/>
<proteinExistence type="predicted"/>
<dbReference type="Proteomes" id="UP000241074">
    <property type="component" value="Chromosome"/>
</dbReference>
<dbReference type="OrthoDB" id="9765926at2"/>
<evidence type="ECO:0000313" key="3">
    <source>
        <dbReference type="Proteomes" id="UP000241074"/>
    </source>
</evidence>
<feature type="signal peptide" evidence="1">
    <location>
        <begin position="1"/>
        <end position="46"/>
    </location>
</feature>